<accession>A0A426YQM4</accession>
<dbReference type="AlphaFoldDB" id="A0A426YQM4"/>
<gene>
    <name evidence="2" type="ORF">B296_00021549</name>
</gene>
<name>A0A426YQM4_ENSVE</name>
<evidence type="ECO:0000313" key="3">
    <source>
        <dbReference type="Proteomes" id="UP000287651"/>
    </source>
</evidence>
<organism evidence="2 3">
    <name type="scientific">Ensete ventricosum</name>
    <name type="common">Abyssinian banana</name>
    <name type="synonym">Musa ensete</name>
    <dbReference type="NCBI Taxonomy" id="4639"/>
    <lineage>
        <taxon>Eukaryota</taxon>
        <taxon>Viridiplantae</taxon>
        <taxon>Streptophyta</taxon>
        <taxon>Embryophyta</taxon>
        <taxon>Tracheophyta</taxon>
        <taxon>Spermatophyta</taxon>
        <taxon>Magnoliopsida</taxon>
        <taxon>Liliopsida</taxon>
        <taxon>Zingiberales</taxon>
        <taxon>Musaceae</taxon>
        <taxon>Ensete</taxon>
    </lineage>
</organism>
<evidence type="ECO:0000313" key="2">
    <source>
        <dbReference type="EMBL" id="RRT54030.1"/>
    </source>
</evidence>
<evidence type="ECO:0000256" key="1">
    <source>
        <dbReference type="SAM" id="MobiDB-lite"/>
    </source>
</evidence>
<protein>
    <submittedName>
        <fullName evidence="2">Uncharacterized protein</fullName>
    </submittedName>
</protein>
<feature type="compositionally biased region" description="Basic residues" evidence="1">
    <location>
        <begin position="105"/>
        <end position="128"/>
    </location>
</feature>
<feature type="region of interest" description="Disordered" evidence="1">
    <location>
        <begin position="73"/>
        <end position="128"/>
    </location>
</feature>
<reference evidence="2 3" key="1">
    <citation type="journal article" date="2014" name="Agronomy (Basel)">
        <title>A Draft Genome Sequence for Ensete ventricosum, the Drought-Tolerant Tree Against Hunger.</title>
        <authorList>
            <person name="Harrison J."/>
            <person name="Moore K.A."/>
            <person name="Paszkiewicz K."/>
            <person name="Jones T."/>
            <person name="Grant M."/>
            <person name="Ambacheew D."/>
            <person name="Muzemil S."/>
            <person name="Studholme D.J."/>
        </authorList>
    </citation>
    <scope>NUCLEOTIDE SEQUENCE [LARGE SCALE GENOMIC DNA]</scope>
</reference>
<dbReference type="EMBL" id="AMZH03010816">
    <property type="protein sequence ID" value="RRT54030.1"/>
    <property type="molecule type" value="Genomic_DNA"/>
</dbReference>
<sequence>MLPPELPPASPFFHLSRPTNAGFILTDPSIVRIKLRILRRFTGLTLRVLEFSMPIEGGYATPAVSHDLATPAGLHHHRHQLHRNLNSQSDTPFPLHHIITSLLQKQKKKKKKQKKKKKKKKKQKKVEA</sequence>
<dbReference type="Proteomes" id="UP000287651">
    <property type="component" value="Unassembled WGS sequence"/>
</dbReference>
<comment type="caution">
    <text evidence="2">The sequence shown here is derived from an EMBL/GenBank/DDBJ whole genome shotgun (WGS) entry which is preliminary data.</text>
</comment>
<proteinExistence type="predicted"/>